<protein>
    <submittedName>
        <fullName evidence="2">DUF2235 domain-containing protein</fullName>
    </submittedName>
</protein>
<gene>
    <name evidence="2" type="ORF">MKZ47_00725</name>
</gene>
<reference evidence="2 3" key="1">
    <citation type="submission" date="2022-02" db="EMBL/GenBank/DDBJ databases">
        <title>Genome analysis of Beneficial Microorganisms for Coral consortium from Pocillopora damicornis.</title>
        <authorList>
            <person name="Rosado P.M."/>
            <person name="Cardoso P.M."/>
            <person name="Rosado J.G."/>
            <person name="Schultz J."/>
            <person name="Rocha U."/>
            <person name="Costa T.K."/>
            <person name="Peixoto R.S."/>
        </authorList>
    </citation>
    <scope>NUCLEOTIDE SEQUENCE [LARGE SCALE GENOMIC DNA]</scope>
    <source>
        <strain evidence="2 3">BMC5</strain>
    </source>
</reference>
<dbReference type="PANTHER" id="PTHR33840">
    <property type="match status" value="1"/>
</dbReference>
<dbReference type="Pfam" id="PF09994">
    <property type="entry name" value="T6SS_Tle1-like_cat"/>
    <property type="match status" value="2"/>
</dbReference>
<dbReference type="RefSeq" id="WP_175082109.1">
    <property type="nucleotide sequence ID" value="NZ_JAKUMG010000001.1"/>
</dbReference>
<accession>A0ABT6TUP3</accession>
<evidence type="ECO:0000259" key="1">
    <source>
        <dbReference type="Pfam" id="PF09994"/>
    </source>
</evidence>
<dbReference type="InterPro" id="IPR018712">
    <property type="entry name" value="Tle1-like_cat"/>
</dbReference>
<name>A0ABT6TUP3_9GAMM</name>
<evidence type="ECO:0000313" key="2">
    <source>
        <dbReference type="EMBL" id="MDI4667637.1"/>
    </source>
</evidence>
<organism evidence="2 3">
    <name type="scientific">Pseudoalteromonas shioyasakiensis</name>
    <dbReference type="NCBI Taxonomy" id="1190813"/>
    <lineage>
        <taxon>Bacteria</taxon>
        <taxon>Pseudomonadati</taxon>
        <taxon>Pseudomonadota</taxon>
        <taxon>Gammaproteobacteria</taxon>
        <taxon>Alteromonadales</taxon>
        <taxon>Pseudoalteromonadaceae</taxon>
        <taxon>Pseudoalteromonas</taxon>
    </lineage>
</organism>
<comment type="caution">
    <text evidence="2">The sequence shown here is derived from an EMBL/GenBank/DDBJ whole genome shotgun (WGS) entry which is preliminary data.</text>
</comment>
<dbReference type="PANTHER" id="PTHR33840:SF1">
    <property type="entry name" value="TLE1 PHOSPHOLIPASE DOMAIN-CONTAINING PROTEIN"/>
    <property type="match status" value="1"/>
</dbReference>
<dbReference type="SUPFAM" id="SSF53474">
    <property type="entry name" value="alpha/beta-Hydrolases"/>
    <property type="match status" value="1"/>
</dbReference>
<dbReference type="EMBL" id="JAKUMG010000001">
    <property type="protein sequence ID" value="MDI4667637.1"/>
    <property type="molecule type" value="Genomic_DNA"/>
</dbReference>
<evidence type="ECO:0000313" key="3">
    <source>
        <dbReference type="Proteomes" id="UP001156974"/>
    </source>
</evidence>
<feature type="domain" description="T6SS Phospholipase effector Tle1-like catalytic" evidence="1">
    <location>
        <begin position="147"/>
        <end position="243"/>
    </location>
</feature>
<dbReference type="Gene3D" id="2.60.120.430">
    <property type="entry name" value="Galactose-binding lectin"/>
    <property type="match status" value="1"/>
</dbReference>
<proteinExistence type="predicted"/>
<keyword evidence="3" id="KW-1185">Reference proteome</keyword>
<dbReference type="InterPro" id="IPR029058">
    <property type="entry name" value="AB_hydrolase_fold"/>
</dbReference>
<feature type="domain" description="T6SS Phospholipase effector Tle1-like catalytic" evidence="1">
    <location>
        <begin position="5"/>
        <end position="143"/>
    </location>
</feature>
<sequence>MALHIFNFDGTGNEPEDALQIVKKGKKEDDNITNILKFHFMAGGNLHDDENKGLSTHCNVDNSFYYQGVGTYGNWWSRLINQGISPEKKDVRTILIKAINDFNRVYQKGDQVIVTGFSRGAALARRFCSKIIEKSPLLNKQTTPFIYLAAFDTVASIGLPNLSKAERPDYEVVFEDGHTISKIIKQATHLVSLDDKRKAFQPTLMNYEESRITELWFAGAHSDVGGGYYRDGLSDLTLSYLINWIAYQVKMFDLLDPELKMPSEKALQKALPLRLKNMIGLDDLQREATALGKNHQQDRWPIVDWLTLEDRVCCVIDKDKLSSKHKPVIHNSITERIAFDKDYRPKSLANVSHNVFFAFKHEPINGYGVKAYCNNPRPVWFALEVGESIEIEVDSAKLFNHSGILVETGEVYSITTQADDVWSDGSIKCNADGWNTDTVQLGLVELTIKLSRRLKRVKSADWFTLCCSVGRGDNQAKAIGCNGEFKASKDGELTFFANDIKSRMANNVGFITINVKRIQ</sequence>
<dbReference type="Proteomes" id="UP001156974">
    <property type="component" value="Unassembled WGS sequence"/>
</dbReference>